<feature type="transmembrane region" description="Helical" evidence="1">
    <location>
        <begin position="42"/>
        <end position="62"/>
    </location>
</feature>
<evidence type="ECO:0000259" key="2">
    <source>
        <dbReference type="Pfam" id="PF08241"/>
    </source>
</evidence>
<dbReference type="InterPro" id="IPR013216">
    <property type="entry name" value="Methyltransf_11"/>
</dbReference>
<protein>
    <recommendedName>
        <fullName evidence="2">Methyltransferase type 11 domain-containing protein</fullName>
    </recommendedName>
</protein>
<name>A0A813U2H6_9BILA</name>
<dbReference type="PANTHER" id="PTHR45036">
    <property type="entry name" value="METHYLTRANSFERASE LIKE 7B"/>
    <property type="match status" value="1"/>
</dbReference>
<dbReference type="InterPro" id="IPR052356">
    <property type="entry name" value="Thiol_S-MT"/>
</dbReference>
<keyword evidence="4" id="KW-1185">Reference proteome</keyword>
<keyword evidence="1" id="KW-1133">Transmembrane helix</keyword>
<dbReference type="EMBL" id="CAJNOL010000073">
    <property type="protein sequence ID" value="CAF0817812.1"/>
    <property type="molecule type" value="Genomic_DNA"/>
</dbReference>
<dbReference type="CDD" id="cd02440">
    <property type="entry name" value="AdoMet_MTases"/>
    <property type="match status" value="1"/>
</dbReference>
<evidence type="ECO:0000313" key="3">
    <source>
        <dbReference type="EMBL" id="CAF0817812.1"/>
    </source>
</evidence>
<dbReference type="Proteomes" id="UP000663870">
    <property type="component" value="Unassembled WGS sequence"/>
</dbReference>
<dbReference type="AlphaFoldDB" id="A0A813U2H6"/>
<dbReference type="Gene3D" id="3.40.50.150">
    <property type="entry name" value="Vaccinia Virus protein VP39"/>
    <property type="match status" value="1"/>
</dbReference>
<dbReference type="PANTHER" id="PTHR45036:SF1">
    <property type="entry name" value="METHYLTRANSFERASE LIKE 7A"/>
    <property type="match status" value="1"/>
</dbReference>
<sequence length="283" mass="32841">MFEPNVNTFSQSILIEKSPTLLGTIRNFVSNIFVPFQQDYRYWPWIKIGTVIIVCIGSYTLYKYLPGSYRHHYMSSTKNFSLRYNEALHLEKEKLFNELKNVKMRETERRIQVLEIGAAHGANMPYYPPYLVEVICVEPIREFEKDLKETLQQNPHVRCRELLIGNAENIAVIRDNQVDAVVSTLTLSCCKDIDQALREIRRILKPGGLFLYMENIRSSNIFFAFIQYLCSPIYKLLFGISLIRNIPEHIERAHFNGGTTQHIFNAHGIPFLLSPHVSGIARK</sequence>
<keyword evidence="1" id="KW-0472">Membrane</keyword>
<dbReference type="InterPro" id="IPR029063">
    <property type="entry name" value="SAM-dependent_MTases_sf"/>
</dbReference>
<reference evidence="3" key="1">
    <citation type="submission" date="2021-02" db="EMBL/GenBank/DDBJ databases">
        <authorList>
            <person name="Nowell W R."/>
        </authorList>
    </citation>
    <scope>NUCLEOTIDE SEQUENCE</scope>
</reference>
<evidence type="ECO:0000313" key="4">
    <source>
        <dbReference type="Proteomes" id="UP000663870"/>
    </source>
</evidence>
<organism evidence="3 4">
    <name type="scientific">Rotaria sordida</name>
    <dbReference type="NCBI Taxonomy" id="392033"/>
    <lineage>
        <taxon>Eukaryota</taxon>
        <taxon>Metazoa</taxon>
        <taxon>Spiralia</taxon>
        <taxon>Gnathifera</taxon>
        <taxon>Rotifera</taxon>
        <taxon>Eurotatoria</taxon>
        <taxon>Bdelloidea</taxon>
        <taxon>Philodinida</taxon>
        <taxon>Philodinidae</taxon>
        <taxon>Rotaria</taxon>
    </lineage>
</organism>
<proteinExistence type="predicted"/>
<gene>
    <name evidence="3" type="ORF">JXQ802_LOCUS5042</name>
</gene>
<feature type="domain" description="Methyltransferase type 11" evidence="2">
    <location>
        <begin position="114"/>
        <end position="211"/>
    </location>
</feature>
<accession>A0A813U2H6</accession>
<dbReference type="GO" id="GO:0008757">
    <property type="term" value="F:S-adenosylmethionine-dependent methyltransferase activity"/>
    <property type="evidence" value="ECO:0007669"/>
    <property type="project" value="InterPro"/>
</dbReference>
<dbReference type="Pfam" id="PF08241">
    <property type="entry name" value="Methyltransf_11"/>
    <property type="match status" value="1"/>
</dbReference>
<dbReference type="SUPFAM" id="SSF53335">
    <property type="entry name" value="S-adenosyl-L-methionine-dependent methyltransferases"/>
    <property type="match status" value="1"/>
</dbReference>
<keyword evidence="1" id="KW-0812">Transmembrane</keyword>
<comment type="caution">
    <text evidence="3">The sequence shown here is derived from an EMBL/GenBank/DDBJ whole genome shotgun (WGS) entry which is preliminary data.</text>
</comment>
<evidence type="ECO:0000256" key="1">
    <source>
        <dbReference type="SAM" id="Phobius"/>
    </source>
</evidence>